<dbReference type="Pfam" id="PF00023">
    <property type="entry name" value="Ank"/>
    <property type="match status" value="1"/>
</dbReference>
<evidence type="ECO:0008006" key="6">
    <source>
        <dbReference type="Google" id="ProtNLM"/>
    </source>
</evidence>
<evidence type="ECO:0000256" key="1">
    <source>
        <dbReference type="ARBA" id="ARBA00022737"/>
    </source>
</evidence>
<dbReference type="SUPFAM" id="SSF48403">
    <property type="entry name" value="Ankyrin repeat"/>
    <property type="match status" value="1"/>
</dbReference>
<protein>
    <recommendedName>
        <fullName evidence="6">Ankyrin repeat-containing domain protein</fullName>
    </recommendedName>
</protein>
<reference evidence="4" key="1">
    <citation type="submission" date="2020-06" db="EMBL/GenBank/DDBJ databases">
        <title>Draft genome sequences of strains closely related to Aspergillus parafelis and Aspergillus hiratsukae.</title>
        <authorList>
            <person name="Dos Santos R.A.C."/>
            <person name="Rivero-Menendez O."/>
            <person name="Steenwyk J.L."/>
            <person name="Mead M.E."/>
            <person name="Goldman G.H."/>
            <person name="Alastruey-Izquierdo A."/>
            <person name="Rokas A."/>
        </authorList>
    </citation>
    <scope>NUCLEOTIDE SEQUENCE</scope>
    <source>
        <strain evidence="4">CNM-CM7691</strain>
    </source>
</reference>
<keyword evidence="2 3" id="KW-0040">ANK repeat</keyword>
<dbReference type="Pfam" id="PF12796">
    <property type="entry name" value="Ank_2"/>
    <property type="match status" value="2"/>
</dbReference>
<dbReference type="Gene3D" id="1.25.40.20">
    <property type="entry name" value="Ankyrin repeat-containing domain"/>
    <property type="match status" value="2"/>
</dbReference>
<dbReference type="AlphaFoldDB" id="A0A8H6V7A8"/>
<keyword evidence="1" id="KW-0677">Repeat</keyword>
<feature type="repeat" description="ANK" evidence="3">
    <location>
        <begin position="237"/>
        <end position="270"/>
    </location>
</feature>
<evidence type="ECO:0000313" key="4">
    <source>
        <dbReference type="EMBL" id="KAF7176540.1"/>
    </source>
</evidence>
<feature type="repeat" description="ANK" evidence="3">
    <location>
        <begin position="167"/>
        <end position="199"/>
    </location>
</feature>
<proteinExistence type="predicted"/>
<dbReference type="PANTHER" id="PTHR24161:SF121">
    <property type="entry name" value="M-PHASE PHOSPHOPROTEIN 8"/>
    <property type="match status" value="1"/>
</dbReference>
<dbReference type="PROSITE" id="PS50297">
    <property type="entry name" value="ANK_REP_REGION"/>
    <property type="match status" value="4"/>
</dbReference>
<keyword evidence="5" id="KW-1185">Reference proteome</keyword>
<dbReference type="EMBL" id="JACBAG010001911">
    <property type="protein sequence ID" value="KAF7176540.1"/>
    <property type="molecule type" value="Genomic_DNA"/>
</dbReference>
<evidence type="ECO:0000313" key="5">
    <source>
        <dbReference type="Proteomes" id="UP000641853"/>
    </source>
</evidence>
<dbReference type="Proteomes" id="UP000641853">
    <property type="component" value="Unassembled WGS sequence"/>
</dbReference>
<name>A0A8H6V7A8_9EURO</name>
<sequence length="370" mass="40376">MAPTLLSLPSKLLQVIADQVSSEHDLRSLTQSHPRLDSILTPYIKARKDREERSKLLISAIKVPNHPNSASFCSEMTVIARLLLAYKRSLVDIRDGIGRTPLMFAAEGGHEAVVHTLLSKKYGPADVTLRNCKDQSVLWYAAKGGNIIIMQMLLDTGKLDPNTADDEGLTPFACAASEGHCEVMQLLLLEGVSPDCPTDQGKTPLFLAAGNGREEAVKYLLALSRDGRVDPDSRTVSGATPLREAARKGHAGVVQQLLAVEGVNPDTTDRQHSTPLIVTALQGHVEVVKLLLATGRVQLNARDNKGMTPLMWAAKFQRTPVVELLLSTGQVQVDFDLRELSKGTSLIKSREPRLDESLVKILNAYKRDNA</sequence>
<dbReference type="InterPro" id="IPR036770">
    <property type="entry name" value="Ankyrin_rpt-contain_sf"/>
</dbReference>
<dbReference type="PANTHER" id="PTHR24161">
    <property type="entry name" value="ANK_REP_REGION DOMAIN-CONTAINING PROTEIN-RELATED"/>
    <property type="match status" value="1"/>
</dbReference>
<comment type="caution">
    <text evidence="4">The sequence shown here is derived from an EMBL/GenBank/DDBJ whole genome shotgun (WGS) entry which is preliminary data.</text>
</comment>
<dbReference type="InterPro" id="IPR002110">
    <property type="entry name" value="Ankyrin_rpt"/>
</dbReference>
<organism evidence="4 5">
    <name type="scientific">Aspergillus felis</name>
    <dbReference type="NCBI Taxonomy" id="1287682"/>
    <lineage>
        <taxon>Eukaryota</taxon>
        <taxon>Fungi</taxon>
        <taxon>Dikarya</taxon>
        <taxon>Ascomycota</taxon>
        <taxon>Pezizomycotina</taxon>
        <taxon>Eurotiomycetes</taxon>
        <taxon>Eurotiomycetidae</taxon>
        <taxon>Eurotiales</taxon>
        <taxon>Aspergillaceae</taxon>
        <taxon>Aspergillus</taxon>
        <taxon>Aspergillus subgen. Fumigati</taxon>
    </lineage>
</organism>
<feature type="repeat" description="ANK" evidence="3">
    <location>
        <begin position="305"/>
        <end position="329"/>
    </location>
</feature>
<feature type="repeat" description="ANK" evidence="3">
    <location>
        <begin position="200"/>
        <end position="221"/>
    </location>
</feature>
<dbReference type="SMART" id="SM00248">
    <property type="entry name" value="ANK"/>
    <property type="match status" value="7"/>
</dbReference>
<gene>
    <name evidence="4" type="ORF">CNMCM7691_002858</name>
</gene>
<evidence type="ECO:0000256" key="3">
    <source>
        <dbReference type="PROSITE-ProRule" id="PRU00023"/>
    </source>
</evidence>
<dbReference type="PROSITE" id="PS50088">
    <property type="entry name" value="ANK_REPEAT"/>
    <property type="match status" value="4"/>
</dbReference>
<evidence type="ECO:0000256" key="2">
    <source>
        <dbReference type="ARBA" id="ARBA00023043"/>
    </source>
</evidence>
<accession>A0A8H6V7A8</accession>